<dbReference type="InParanoid" id="A0A1B6PBM8"/>
<reference evidence="3" key="2">
    <citation type="journal article" date="2018" name="Plant J.">
        <title>The Sorghum bicolor reference genome: improved assembly, gene annotations, a transcriptome atlas, and signatures of genome organization.</title>
        <authorList>
            <person name="McCormick R.F."/>
            <person name="Truong S.K."/>
            <person name="Sreedasyam A."/>
            <person name="Jenkins J."/>
            <person name="Shu S."/>
            <person name="Sims D."/>
            <person name="Kennedy M."/>
            <person name="Amirebrahimi M."/>
            <person name="Weers B.D."/>
            <person name="McKinley B."/>
            <person name="Mattison A."/>
            <person name="Morishige D.T."/>
            <person name="Grimwood J."/>
            <person name="Schmutz J."/>
            <person name="Mullet J.E."/>
        </authorList>
    </citation>
    <scope>NUCLEOTIDE SEQUENCE [LARGE SCALE GENOMIC DNA]</scope>
    <source>
        <strain evidence="3">cv. BTx623</strain>
    </source>
</reference>
<evidence type="ECO:0000259" key="1">
    <source>
        <dbReference type="Pfam" id="PF00646"/>
    </source>
</evidence>
<dbReference type="SUPFAM" id="SSF81383">
    <property type="entry name" value="F-box domain"/>
    <property type="match status" value="1"/>
</dbReference>
<dbReference type="InterPro" id="IPR001810">
    <property type="entry name" value="F-box_dom"/>
</dbReference>
<dbReference type="InterPro" id="IPR036047">
    <property type="entry name" value="F-box-like_dom_sf"/>
</dbReference>
<dbReference type="Gene3D" id="3.80.10.10">
    <property type="entry name" value="Ribonuclease Inhibitor"/>
    <property type="match status" value="1"/>
</dbReference>
<accession>A0A1B6PBM8</accession>
<dbReference type="InterPro" id="IPR053781">
    <property type="entry name" value="F-box_AtFBL13-like"/>
</dbReference>
<evidence type="ECO:0000313" key="3">
    <source>
        <dbReference type="Proteomes" id="UP000000768"/>
    </source>
</evidence>
<dbReference type="Pfam" id="PF00646">
    <property type="entry name" value="F-box"/>
    <property type="match status" value="1"/>
</dbReference>
<organism evidence="2 3">
    <name type="scientific">Sorghum bicolor</name>
    <name type="common">Sorghum</name>
    <name type="synonym">Sorghum vulgare</name>
    <dbReference type="NCBI Taxonomy" id="4558"/>
    <lineage>
        <taxon>Eukaryota</taxon>
        <taxon>Viridiplantae</taxon>
        <taxon>Streptophyta</taxon>
        <taxon>Embryophyta</taxon>
        <taxon>Tracheophyta</taxon>
        <taxon>Spermatophyta</taxon>
        <taxon>Magnoliopsida</taxon>
        <taxon>Liliopsida</taxon>
        <taxon>Poales</taxon>
        <taxon>Poaceae</taxon>
        <taxon>PACMAD clade</taxon>
        <taxon>Panicoideae</taxon>
        <taxon>Andropogonodae</taxon>
        <taxon>Andropogoneae</taxon>
        <taxon>Sorghinae</taxon>
        <taxon>Sorghum</taxon>
    </lineage>
</organism>
<protein>
    <recommendedName>
        <fullName evidence="1">F-box domain-containing protein</fullName>
    </recommendedName>
</protein>
<dbReference type="PANTHER" id="PTHR32141">
    <property type="match status" value="1"/>
</dbReference>
<dbReference type="InterPro" id="IPR055302">
    <property type="entry name" value="F-box_dom-containing"/>
</dbReference>
<sequence length="649" mass="72622">MTTGGGGDGGDRLSELSDDLLRRILYFVPSKEAARTSVLSRRWGSLWRSSGAVNLAVQVHGYQHLQYGDSYQETEEAFFLKQEAFVRGAKAALDAAETPITRLTLRVESNDHDAMRTIDQFLCSGRDWERADLVGAVVFHQAARRVEELRVAVAAVDVGSFFLYYEEENHRHRGIYRLASLPSSDTLRVLDLTWCDLTLMAAAAFPLPRLATLRLSYCSVYPNVVQALLDAATELTTVQLESLYFVSPPDSQQKTQFHWQQQDHDELELDEAVSEPPVLRLSFPAATTTLVLALCGMPPESSEDRRGRSRGAIEIDAPRLQSVKYKGLIRRFTLRSAAPGVARVDLHFLRHHHGPNHRHDSDDDNEKETTRMLFWQFLHSFTNARTLKLKLGNDLKDIAAIGEAKRARLLCAFPRVEILELEGVHGAKSKTAAVAIANLLHCCPVLGEIMLKLSTVTASLSKDSRYGRDFLERKDRSDYAKSMDRFVRRRKSKTTAMSMEDRSFGDHKYDDVAGINGLSGRSFACLQRTLRRVGLQFQLDNNSFSSCLGLRLIKFFADHGKVLEEMFVDTGNRRLDEHLNFNEETQIALAPKPISATASIQHNNLAASSSGFSRISSASLADSTTDLAKSTVGFTVLPLQRHEKMDCKS</sequence>
<evidence type="ECO:0000313" key="2">
    <source>
        <dbReference type="EMBL" id="KXG23092.1"/>
    </source>
</evidence>
<keyword evidence="3" id="KW-1185">Reference proteome</keyword>
<dbReference type="AlphaFoldDB" id="A0A1B6PBM8"/>
<dbReference type="OrthoDB" id="670854at2759"/>
<dbReference type="CDD" id="cd22160">
    <property type="entry name" value="F-box_AtFBL13-like"/>
    <property type="match status" value="1"/>
</dbReference>
<gene>
    <name evidence="2" type="ORF">SORBI_3008G055600</name>
</gene>
<dbReference type="FunCoup" id="A0A1B6PBM8">
    <property type="interactions" value="236"/>
</dbReference>
<dbReference type="Proteomes" id="UP000000768">
    <property type="component" value="Chromosome 8"/>
</dbReference>
<dbReference type="OMA" id="WPRVEKT"/>
<dbReference type="SUPFAM" id="SSF52047">
    <property type="entry name" value="RNI-like"/>
    <property type="match status" value="1"/>
</dbReference>
<dbReference type="InterPro" id="IPR032675">
    <property type="entry name" value="LRR_dom_sf"/>
</dbReference>
<reference evidence="2 3" key="1">
    <citation type="journal article" date="2009" name="Nature">
        <title>The Sorghum bicolor genome and the diversification of grasses.</title>
        <authorList>
            <person name="Paterson A.H."/>
            <person name="Bowers J.E."/>
            <person name="Bruggmann R."/>
            <person name="Dubchak I."/>
            <person name="Grimwood J."/>
            <person name="Gundlach H."/>
            <person name="Haberer G."/>
            <person name="Hellsten U."/>
            <person name="Mitros T."/>
            <person name="Poliakov A."/>
            <person name="Schmutz J."/>
            <person name="Spannagl M."/>
            <person name="Tang H."/>
            <person name="Wang X."/>
            <person name="Wicker T."/>
            <person name="Bharti A.K."/>
            <person name="Chapman J."/>
            <person name="Feltus F.A."/>
            <person name="Gowik U."/>
            <person name="Grigoriev I.V."/>
            <person name="Lyons E."/>
            <person name="Maher C.A."/>
            <person name="Martis M."/>
            <person name="Narechania A."/>
            <person name="Otillar R.P."/>
            <person name="Penning B.W."/>
            <person name="Salamov A.A."/>
            <person name="Wang Y."/>
            <person name="Zhang L."/>
            <person name="Carpita N.C."/>
            <person name="Freeling M."/>
            <person name="Gingle A.R."/>
            <person name="Hash C.T."/>
            <person name="Keller B."/>
            <person name="Klein P."/>
            <person name="Kresovich S."/>
            <person name="McCann M.C."/>
            <person name="Ming R."/>
            <person name="Peterson D.G."/>
            <person name="Mehboob-ur-Rahman"/>
            <person name="Ware D."/>
            <person name="Westhoff P."/>
            <person name="Mayer K.F."/>
            <person name="Messing J."/>
            <person name="Rokhsar D.S."/>
        </authorList>
    </citation>
    <scope>NUCLEOTIDE SEQUENCE [LARGE SCALE GENOMIC DNA]</scope>
    <source>
        <strain evidence="3">cv. BTx623</strain>
    </source>
</reference>
<name>A0A1B6PBM8_SORBI</name>
<dbReference type="EMBL" id="CM000767">
    <property type="protein sequence ID" value="KXG23092.1"/>
    <property type="molecule type" value="Genomic_DNA"/>
</dbReference>
<dbReference type="PANTHER" id="PTHR32141:SF26">
    <property type="entry name" value="OS08G0328600 PROTEIN"/>
    <property type="match status" value="1"/>
</dbReference>
<proteinExistence type="predicted"/>
<feature type="domain" description="F-box" evidence="1">
    <location>
        <begin position="13"/>
        <end position="50"/>
    </location>
</feature>
<dbReference type="Gramene" id="KXG23092">
    <property type="protein sequence ID" value="KXG23092"/>
    <property type="gene ID" value="SORBI_3008G055600"/>
</dbReference>
<dbReference type="eggNOG" id="ENOG502R413">
    <property type="taxonomic scope" value="Eukaryota"/>
</dbReference>